<sequence>MSVGAYGLSSHALVCLALLQGIIQGVLMALLSNFLTSKTNHPIWLKIYVIFTNILTGLQTVIHVIQAFESIDSAIPQAEKLVLAAPVLTGLISALVQPYFMHRCWRIYQRRIILVIPLVLLWITSFVSIISLLQGIFLAQTFARPPSQAMRI</sequence>
<feature type="transmembrane region" description="Helical" evidence="1">
    <location>
        <begin position="112"/>
        <end position="137"/>
    </location>
</feature>
<feature type="transmembrane region" description="Helical" evidence="1">
    <location>
        <begin position="6"/>
        <end position="31"/>
    </location>
</feature>
<evidence type="ECO:0000313" key="2">
    <source>
        <dbReference type="EMBL" id="CAE6359087.1"/>
    </source>
</evidence>
<name>A0A8H2ZW23_9AGAM</name>
<dbReference type="AlphaFoldDB" id="A0A8H2ZW23"/>
<keyword evidence="1" id="KW-0812">Transmembrane</keyword>
<feature type="transmembrane region" description="Helical" evidence="1">
    <location>
        <begin position="43"/>
        <end position="62"/>
    </location>
</feature>
<reference evidence="2" key="1">
    <citation type="submission" date="2021-01" db="EMBL/GenBank/DDBJ databases">
        <authorList>
            <person name="Kaushik A."/>
        </authorList>
    </citation>
    <scope>NUCLEOTIDE SEQUENCE</scope>
    <source>
        <strain evidence="2">AG1-1A</strain>
    </source>
</reference>
<keyword evidence="1" id="KW-0472">Membrane</keyword>
<dbReference type="EMBL" id="CAJMWR010000235">
    <property type="protein sequence ID" value="CAE6359087.1"/>
    <property type="molecule type" value="Genomic_DNA"/>
</dbReference>
<keyword evidence="1" id="KW-1133">Transmembrane helix</keyword>
<feature type="transmembrane region" description="Helical" evidence="1">
    <location>
        <begin position="82"/>
        <end position="100"/>
    </location>
</feature>
<protein>
    <submittedName>
        <fullName evidence="2">Uncharacterized protein</fullName>
    </submittedName>
</protein>
<proteinExistence type="predicted"/>
<feature type="non-terminal residue" evidence="2">
    <location>
        <position position="1"/>
    </location>
</feature>
<dbReference type="Proteomes" id="UP000663840">
    <property type="component" value="Unassembled WGS sequence"/>
</dbReference>
<accession>A0A8H2ZW23</accession>
<comment type="caution">
    <text evidence="2">The sequence shown here is derived from an EMBL/GenBank/DDBJ whole genome shotgun (WGS) entry which is preliminary data.</text>
</comment>
<evidence type="ECO:0000313" key="3">
    <source>
        <dbReference type="Proteomes" id="UP000663840"/>
    </source>
</evidence>
<organism evidence="2 3">
    <name type="scientific">Rhizoctonia solani</name>
    <dbReference type="NCBI Taxonomy" id="456999"/>
    <lineage>
        <taxon>Eukaryota</taxon>
        <taxon>Fungi</taxon>
        <taxon>Dikarya</taxon>
        <taxon>Basidiomycota</taxon>
        <taxon>Agaricomycotina</taxon>
        <taxon>Agaricomycetes</taxon>
        <taxon>Cantharellales</taxon>
        <taxon>Ceratobasidiaceae</taxon>
        <taxon>Rhizoctonia</taxon>
    </lineage>
</organism>
<gene>
    <name evidence="2" type="ORF">RDB_LOCUS12274</name>
</gene>
<evidence type="ECO:0000256" key="1">
    <source>
        <dbReference type="SAM" id="Phobius"/>
    </source>
</evidence>